<dbReference type="Pfam" id="PF13832">
    <property type="entry name" value="zf-HC5HC2H_2"/>
    <property type="match status" value="1"/>
</dbReference>
<feature type="region of interest" description="Disordered" evidence="1">
    <location>
        <begin position="220"/>
        <end position="390"/>
    </location>
</feature>
<comment type="caution">
    <text evidence="2">The sequence shown here is derived from an EMBL/GenBank/DDBJ whole genome shotgun (WGS) entry which is preliminary data.</text>
</comment>
<feature type="region of interest" description="Disordered" evidence="1">
    <location>
        <begin position="459"/>
        <end position="515"/>
    </location>
</feature>
<feature type="compositionally biased region" description="Low complexity" evidence="1">
    <location>
        <begin position="285"/>
        <end position="300"/>
    </location>
</feature>
<dbReference type="EMBL" id="JANBQD010000020">
    <property type="protein sequence ID" value="KAJ1993234.1"/>
    <property type="molecule type" value="Genomic_DNA"/>
</dbReference>
<dbReference type="CDD" id="cd15571">
    <property type="entry name" value="ePHD"/>
    <property type="match status" value="1"/>
</dbReference>
<feature type="compositionally biased region" description="Low complexity" evidence="1">
    <location>
        <begin position="461"/>
        <end position="470"/>
    </location>
</feature>
<feature type="compositionally biased region" description="Polar residues" evidence="1">
    <location>
        <begin position="378"/>
        <end position="390"/>
    </location>
</feature>
<dbReference type="Proteomes" id="UP001151295">
    <property type="component" value="Unassembled WGS sequence"/>
</dbReference>
<feature type="region of interest" description="Disordered" evidence="1">
    <location>
        <begin position="712"/>
        <end position="795"/>
    </location>
</feature>
<evidence type="ECO:0008006" key="4">
    <source>
        <dbReference type="Google" id="ProtNLM"/>
    </source>
</evidence>
<name>A0ABQ8PPG0_9FUNG</name>
<feature type="region of interest" description="Disordered" evidence="1">
    <location>
        <begin position="637"/>
        <end position="681"/>
    </location>
</feature>
<feature type="compositionally biased region" description="Low complexity" evidence="1">
    <location>
        <begin position="28"/>
        <end position="41"/>
    </location>
</feature>
<dbReference type="InterPro" id="IPR013083">
    <property type="entry name" value="Znf_RING/FYVE/PHD"/>
</dbReference>
<evidence type="ECO:0000313" key="2">
    <source>
        <dbReference type="EMBL" id="KAJ1993234.1"/>
    </source>
</evidence>
<feature type="compositionally biased region" description="Basic residues" evidence="1">
    <location>
        <begin position="339"/>
        <end position="365"/>
    </location>
</feature>
<feature type="region of interest" description="Disordered" evidence="1">
    <location>
        <begin position="22"/>
        <end position="47"/>
    </location>
</feature>
<evidence type="ECO:0000256" key="1">
    <source>
        <dbReference type="SAM" id="MobiDB-lite"/>
    </source>
</evidence>
<gene>
    <name evidence="2" type="ORF">EDC05_002310</name>
</gene>
<dbReference type="Gene3D" id="3.30.40.10">
    <property type="entry name" value="Zinc/RING finger domain, C3HC4 (zinc finger)"/>
    <property type="match status" value="1"/>
</dbReference>
<feature type="compositionally biased region" description="Polar residues" evidence="1">
    <location>
        <begin position="740"/>
        <end position="754"/>
    </location>
</feature>
<evidence type="ECO:0000313" key="3">
    <source>
        <dbReference type="Proteomes" id="UP001151295"/>
    </source>
</evidence>
<proteinExistence type="predicted"/>
<reference evidence="2" key="1">
    <citation type="submission" date="2022-07" db="EMBL/GenBank/DDBJ databases">
        <title>Phylogenomic reconstructions and comparative analyses of Kickxellomycotina fungi.</title>
        <authorList>
            <person name="Reynolds N.K."/>
            <person name="Stajich J.E."/>
            <person name="Barry K."/>
            <person name="Grigoriev I.V."/>
            <person name="Crous P."/>
            <person name="Smith M.E."/>
        </authorList>
    </citation>
    <scope>NUCLEOTIDE SEQUENCE</scope>
    <source>
        <strain evidence="2">BCRC 34882</strain>
    </source>
</reference>
<protein>
    <recommendedName>
        <fullName evidence="4">PHD-type domain-containing protein</fullName>
    </recommendedName>
</protein>
<feature type="compositionally biased region" description="Low complexity" evidence="1">
    <location>
        <begin position="257"/>
        <end position="270"/>
    </location>
</feature>
<accession>A0ABQ8PPG0</accession>
<keyword evidence="3" id="KW-1185">Reference proteome</keyword>
<sequence>MDQSVSEDATVHPNEALFDIAQPQAGPSTMSGESSMSISSINNQANPAQDFTTQPEMKHKADNDEGMDSLVGVVIPRTPVAPPSPTPVYGATGGEDDDLAYGRYLYCCHYKNDKSARTLVINEKPTEPHFVHVQCAAWIPDIDTSQVPFTTSTPKIKAELGTCTFCNARFGFQVHCSHVEDGKQCETTFHPMCAIRYKFVAPPPTFNTKYHQILCPKHASFSSSSSDSLKRRRATESYDAAPLDRADRRQTLPFRGSQSQQPQLQQQRPSFHSDTSAEPIYNRPASSRGGRGASMSASGMTRAKYTPGVRRAGRLPRSLMDDGSEMSSNDDAIANMQAKRGRGRGRGRGRARARGSGRGPGRPRRIMPTDDFEDASGHNASRINSLSSNGDEYDMVIDNGHVDAKYISNHSTSDHGAAIPRDRISTPLENLASLADMALNEHSGGRASLAGQRKASFAYNGQSGSYGQSYRGDEGRNPRTSGSPLLRNDDHAPIRRSTTPLLPSLAHPPPQLTKRPTIRIKPFANPSNTPLNSVRGLPHHPLSAGSHAYVGSSGIGISPSTAEPITTASISPRPFGEQETWIKESHIMLQKQNSMLSEIREMLKSLNSQPELEAKKAMSTISSLSALVSGANSQAPSALAATNGTGYPASKPPSPDISKSSESSNLAQLVSPKASGAGAQFPKPALRIDQLYNKSNTADKLSSATETLPTLANNAPPLTGLQFPKSSLPIQSPDAISVTDGGSESSVPSLTSSKPGLMPRLGLVGDGNGKPETAAPADGKEQQRKANEDSRKLSEVQAEMDDLKTNAMYLIKRLNMPKILLDMLTSPRPESNGDSAAADGKNQAFKSLVADLRQLGTLSKDNLQEYLRVFVRSLDSMEKDAASPNAS</sequence>
<feature type="compositionally biased region" description="Basic and acidic residues" evidence="1">
    <location>
        <begin position="778"/>
        <end position="794"/>
    </location>
</feature>
<organism evidence="2 3">
    <name type="scientific">Coemansia umbellata</name>
    <dbReference type="NCBI Taxonomy" id="1424467"/>
    <lineage>
        <taxon>Eukaryota</taxon>
        <taxon>Fungi</taxon>
        <taxon>Fungi incertae sedis</taxon>
        <taxon>Zoopagomycota</taxon>
        <taxon>Kickxellomycotina</taxon>
        <taxon>Kickxellomycetes</taxon>
        <taxon>Kickxellales</taxon>
        <taxon>Kickxellaceae</taxon>
        <taxon>Coemansia</taxon>
    </lineage>
</organism>